<evidence type="ECO:0000313" key="2">
    <source>
        <dbReference type="Proteomes" id="UP000074914"/>
    </source>
</evidence>
<gene>
    <name evidence="1" type="ORF">CPter291_3281</name>
</gene>
<dbReference type="Proteomes" id="UP000074914">
    <property type="component" value="Chromosome"/>
</dbReference>
<name>A0ABM5Z8E5_9BURK</name>
<sequence>MICRIRADYGNNNVVVLQAIGQPAQLEQAAYDDGALGVTVMVLA</sequence>
<reference evidence="1 2" key="1">
    <citation type="submission" date="2015-11" db="EMBL/GenBank/DDBJ databases">
        <title>Exploring the genomic traits of fungus-feeding bacterial genus Collimonas.</title>
        <authorList>
            <person name="Song C."/>
            <person name="Schmidt R."/>
            <person name="de Jager V."/>
            <person name="Krzyzanowska D."/>
            <person name="Jongedijk E."/>
            <person name="Cankar K."/>
            <person name="Beekwilder J."/>
            <person name="van Veen A."/>
            <person name="de Boer W."/>
            <person name="van Veen J.A."/>
            <person name="Garbeva P."/>
        </authorList>
    </citation>
    <scope>NUCLEOTIDE SEQUENCE [LARGE SCALE GENOMIC DNA]</scope>
    <source>
        <strain evidence="1 2">Ter291</strain>
    </source>
</reference>
<dbReference type="RefSeq" id="WP_257722480.1">
    <property type="nucleotide sequence ID" value="NZ_CP013236.1"/>
</dbReference>
<evidence type="ECO:0000313" key="1">
    <source>
        <dbReference type="EMBL" id="AMP15518.1"/>
    </source>
</evidence>
<protein>
    <submittedName>
        <fullName evidence="1">Uncharacterized protein</fullName>
    </submittedName>
</protein>
<organism evidence="1 2">
    <name type="scientific">Collimonas pratensis</name>
    <dbReference type="NCBI Taxonomy" id="279113"/>
    <lineage>
        <taxon>Bacteria</taxon>
        <taxon>Pseudomonadati</taxon>
        <taxon>Pseudomonadota</taxon>
        <taxon>Betaproteobacteria</taxon>
        <taxon>Burkholderiales</taxon>
        <taxon>Oxalobacteraceae</taxon>
        <taxon>Collimonas</taxon>
    </lineage>
</organism>
<proteinExistence type="predicted"/>
<dbReference type="EMBL" id="CP013236">
    <property type="protein sequence ID" value="AMP15518.1"/>
    <property type="molecule type" value="Genomic_DNA"/>
</dbReference>
<keyword evidence="2" id="KW-1185">Reference proteome</keyword>
<accession>A0ABM5Z8E5</accession>